<dbReference type="InterPro" id="IPR011701">
    <property type="entry name" value="MFS"/>
</dbReference>
<dbReference type="PATRIC" id="fig|45074.5.peg.2751"/>
<dbReference type="InterPro" id="IPR036259">
    <property type="entry name" value="MFS_trans_sf"/>
</dbReference>
<dbReference type="Pfam" id="PF07690">
    <property type="entry name" value="MFS_1"/>
    <property type="match status" value="1"/>
</dbReference>
<name>A0A0W0YL88_9GAMM</name>
<evidence type="ECO:0000256" key="1">
    <source>
        <dbReference type="ARBA" id="ARBA00022692"/>
    </source>
</evidence>
<proteinExistence type="predicted"/>
<keyword evidence="1 4" id="KW-0812">Transmembrane</keyword>
<feature type="transmembrane region" description="Helical" evidence="4">
    <location>
        <begin position="163"/>
        <end position="183"/>
    </location>
</feature>
<dbReference type="Gene3D" id="1.20.1720.10">
    <property type="entry name" value="Multidrug resistance protein D"/>
    <property type="match status" value="1"/>
</dbReference>
<keyword evidence="3 4" id="KW-0472">Membrane</keyword>
<evidence type="ECO:0000313" key="5">
    <source>
        <dbReference type="EMBL" id="KTD57455.1"/>
    </source>
</evidence>
<evidence type="ECO:0000256" key="2">
    <source>
        <dbReference type="ARBA" id="ARBA00022989"/>
    </source>
</evidence>
<accession>A0A0W0YL88</accession>
<feature type="transmembrane region" description="Helical" evidence="4">
    <location>
        <begin position="70"/>
        <end position="92"/>
    </location>
</feature>
<protein>
    <submittedName>
        <fullName evidence="5">Major facilitator superfamily transporter</fullName>
    </submittedName>
</protein>
<organism evidence="5 6">
    <name type="scientific">Legionella santicrucis</name>
    <dbReference type="NCBI Taxonomy" id="45074"/>
    <lineage>
        <taxon>Bacteria</taxon>
        <taxon>Pseudomonadati</taxon>
        <taxon>Pseudomonadota</taxon>
        <taxon>Gammaproteobacteria</taxon>
        <taxon>Legionellales</taxon>
        <taxon>Legionellaceae</taxon>
        <taxon>Legionella</taxon>
    </lineage>
</organism>
<dbReference type="GO" id="GO:0022857">
    <property type="term" value="F:transmembrane transporter activity"/>
    <property type="evidence" value="ECO:0007669"/>
    <property type="project" value="InterPro"/>
</dbReference>
<keyword evidence="6" id="KW-1185">Reference proteome</keyword>
<dbReference type="SUPFAM" id="SSF103473">
    <property type="entry name" value="MFS general substrate transporter"/>
    <property type="match status" value="1"/>
</dbReference>
<evidence type="ECO:0000313" key="6">
    <source>
        <dbReference type="Proteomes" id="UP000054703"/>
    </source>
</evidence>
<evidence type="ECO:0000256" key="3">
    <source>
        <dbReference type="ARBA" id="ARBA00023136"/>
    </source>
</evidence>
<evidence type="ECO:0000256" key="4">
    <source>
        <dbReference type="SAM" id="Phobius"/>
    </source>
</evidence>
<dbReference type="EMBL" id="LNYU01000075">
    <property type="protein sequence ID" value="KTD57455.1"/>
    <property type="molecule type" value="Genomic_DNA"/>
</dbReference>
<feature type="transmembrane region" description="Helical" evidence="4">
    <location>
        <begin position="43"/>
        <end position="64"/>
    </location>
</feature>
<keyword evidence="2 4" id="KW-1133">Transmembrane helix</keyword>
<gene>
    <name evidence="5" type="ORF">Lsan_2557</name>
</gene>
<dbReference type="Proteomes" id="UP000054703">
    <property type="component" value="Unassembled WGS sequence"/>
</dbReference>
<sequence>MTFQSFIVLLFGRVLQALGSSAGLVLSFTIINDHYFPEQSRRIIAYLMLSFAIVPGIATVIGGLLVSRFHWISCCYFLLCYGLLEGIVVSLLKETATTLSKQALHFKHIKRNYALAFQDQFLRGFTFFFGLSGMCVYIYAATIPFIAVYYLNISPEKYGLLGLIPYIGTAFGSVISARLSSILD</sequence>
<feature type="transmembrane region" description="Helical" evidence="4">
    <location>
        <begin position="6"/>
        <end position="31"/>
    </location>
</feature>
<reference evidence="5 6" key="1">
    <citation type="submission" date="2015-11" db="EMBL/GenBank/DDBJ databases">
        <title>Genomic analysis of 38 Legionella species identifies large and diverse effector repertoires.</title>
        <authorList>
            <person name="Burstein D."/>
            <person name="Amaro F."/>
            <person name="Zusman T."/>
            <person name="Lifshitz Z."/>
            <person name="Cohen O."/>
            <person name="Gilbert J.A."/>
            <person name="Pupko T."/>
            <person name="Shuman H.A."/>
            <person name="Segal G."/>
        </authorList>
    </citation>
    <scope>NUCLEOTIDE SEQUENCE [LARGE SCALE GENOMIC DNA]</scope>
    <source>
        <strain evidence="5 6">SC-63-C7</strain>
    </source>
</reference>
<comment type="caution">
    <text evidence="5">The sequence shown here is derived from an EMBL/GenBank/DDBJ whole genome shotgun (WGS) entry which is preliminary data.</text>
</comment>
<feature type="transmembrane region" description="Helical" evidence="4">
    <location>
        <begin position="127"/>
        <end position="151"/>
    </location>
</feature>
<dbReference type="STRING" id="45074.Lsan_2557"/>
<dbReference type="AlphaFoldDB" id="A0A0W0YL88"/>